<dbReference type="EMBL" id="VOHE01000001">
    <property type="protein sequence ID" value="TWT21835.1"/>
    <property type="molecule type" value="Genomic_DNA"/>
</dbReference>
<feature type="domain" description="4'-phosphopantetheinyl transferase" evidence="3">
    <location>
        <begin position="135"/>
        <end position="202"/>
    </location>
</feature>
<protein>
    <submittedName>
        <fullName evidence="4">4'-phosphopantetheinyl transferase superfamily protein</fullName>
    </submittedName>
</protein>
<dbReference type="RefSeq" id="WP_146310093.1">
    <property type="nucleotide sequence ID" value="NZ_VOHE01000001.1"/>
</dbReference>
<dbReference type="InterPro" id="IPR037143">
    <property type="entry name" value="4-PPantetheinyl_Trfase_dom_sf"/>
</dbReference>
<dbReference type="Gene3D" id="3.90.470.20">
    <property type="entry name" value="4'-phosphopantetheinyl transferase domain"/>
    <property type="match status" value="1"/>
</dbReference>
<evidence type="ECO:0000256" key="2">
    <source>
        <dbReference type="ARBA" id="ARBA00022679"/>
    </source>
</evidence>
<dbReference type="Proteomes" id="UP000315949">
    <property type="component" value="Unassembled WGS sequence"/>
</dbReference>
<comment type="caution">
    <text evidence="4">The sequence shown here is derived from an EMBL/GenBank/DDBJ whole genome shotgun (WGS) entry which is preliminary data.</text>
</comment>
<name>A0A5C5U8I1_9GAMM</name>
<comment type="similarity">
    <text evidence="1">Belongs to the P-Pant transferase superfamily. Gsp/Sfp/HetI/AcpT family.</text>
</comment>
<dbReference type="SUPFAM" id="SSF56214">
    <property type="entry name" value="4'-phosphopantetheinyl transferase"/>
    <property type="match status" value="2"/>
</dbReference>
<evidence type="ECO:0000259" key="3">
    <source>
        <dbReference type="Pfam" id="PF01648"/>
    </source>
</evidence>
<evidence type="ECO:0000313" key="5">
    <source>
        <dbReference type="Proteomes" id="UP000315949"/>
    </source>
</evidence>
<keyword evidence="5" id="KW-1185">Reference proteome</keyword>
<gene>
    <name evidence="4" type="ORF">FQY79_01510</name>
</gene>
<dbReference type="Pfam" id="PF01648">
    <property type="entry name" value="ACPS"/>
    <property type="match status" value="1"/>
</dbReference>
<dbReference type="PANTHER" id="PTHR12215">
    <property type="entry name" value="PHOSPHOPANTETHEINE TRANSFERASE"/>
    <property type="match status" value="1"/>
</dbReference>
<dbReference type="AlphaFoldDB" id="A0A5C5U8I1"/>
<organism evidence="4 5">
    <name type="scientific">Luteimonas wenzhouensis</name>
    <dbReference type="NCBI Taxonomy" id="2599615"/>
    <lineage>
        <taxon>Bacteria</taxon>
        <taxon>Pseudomonadati</taxon>
        <taxon>Pseudomonadota</taxon>
        <taxon>Gammaproteobacteria</taxon>
        <taxon>Lysobacterales</taxon>
        <taxon>Lysobacteraceae</taxon>
        <taxon>Luteimonas</taxon>
    </lineage>
</organism>
<dbReference type="GO" id="GO:0019878">
    <property type="term" value="P:lysine biosynthetic process via aminoadipic acid"/>
    <property type="evidence" value="ECO:0007669"/>
    <property type="project" value="TreeGrafter"/>
</dbReference>
<sequence>MPWQRAPQPSEQHPFALAFARRPGARRRINLETGVAVAVFDLGAWRPLLEGIEALVGAEAAARATRQRIPGNRDALLAAYALQRLWIAELLGLPPARVELARDERGRPCLADARLHTSLSHAGERAALALTATGPVGVDLEPADRARDMPELEERVAHPLERRALPAAADARGHALLRLWVRKEALLKAAGIGLELEMDRFQAPEGVALPLPGPVFGGRAVRLQALDGGRGWVLALASVPDAAPCLLEPLADR</sequence>
<evidence type="ECO:0000256" key="1">
    <source>
        <dbReference type="ARBA" id="ARBA00010990"/>
    </source>
</evidence>
<dbReference type="InterPro" id="IPR008278">
    <property type="entry name" value="4-PPantetheinyl_Trfase_dom"/>
</dbReference>
<dbReference type="GO" id="GO:0000287">
    <property type="term" value="F:magnesium ion binding"/>
    <property type="evidence" value="ECO:0007669"/>
    <property type="project" value="InterPro"/>
</dbReference>
<keyword evidence="2 4" id="KW-0808">Transferase</keyword>
<reference evidence="4 5" key="1">
    <citation type="submission" date="2019-07" db="EMBL/GenBank/DDBJ databases">
        <title>Luteimonas sp. YD-1 nov., isolated from acidic soil.</title>
        <authorList>
            <person name="Zhou J."/>
        </authorList>
    </citation>
    <scope>NUCLEOTIDE SEQUENCE [LARGE SCALE GENOMIC DNA]</scope>
    <source>
        <strain evidence="4 5">YD-1</strain>
    </source>
</reference>
<dbReference type="PANTHER" id="PTHR12215:SF10">
    <property type="entry name" value="L-AMINOADIPATE-SEMIALDEHYDE DEHYDROGENASE-PHOSPHOPANTETHEINYL TRANSFERASE"/>
    <property type="match status" value="1"/>
</dbReference>
<dbReference type="InterPro" id="IPR050559">
    <property type="entry name" value="P-Pant_transferase_sf"/>
</dbReference>
<dbReference type="OrthoDB" id="9808281at2"/>
<accession>A0A5C5U8I1</accession>
<dbReference type="GO" id="GO:0005829">
    <property type="term" value="C:cytosol"/>
    <property type="evidence" value="ECO:0007669"/>
    <property type="project" value="TreeGrafter"/>
</dbReference>
<evidence type="ECO:0000313" key="4">
    <source>
        <dbReference type="EMBL" id="TWT21835.1"/>
    </source>
</evidence>
<dbReference type="GO" id="GO:0008897">
    <property type="term" value="F:holo-[acyl-carrier-protein] synthase activity"/>
    <property type="evidence" value="ECO:0007669"/>
    <property type="project" value="InterPro"/>
</dbReference>
<proteinExistence type="inferred from homology"/>